<evidence type="ECO:0000313" key="2">
    <source>
        <dbReference type="EMBL" id="CAF3325082.1"/>
    </source>
</evidence>
<dbReference type="Proteomes" id="UP000663872">
    <property type="component" value="Unassembled WGS sequence"/>
</dbReference>
<gene>
    <name evidence="2" type="ORF">GRG538_LOCUS2853</name>
</gene>
<feature type="transmembrane region" description="Helical" evidence="1">
    <location>
        <begin position="199"/>
        <end position="219"/>
    </location>
</feature>
<dbReference type="EMBL" id="CAJNYT010000066">
    <property type="protein sequence ID" value="CAF3325082.1"/>
    <property type="molecule type" value="Genomic_DNA"/>
</dbReference>
<keyword evidence="1" id="KW-0812">Transmembrane</keyword>
<dbReference type="AlphaFoldDB" id="A0A817U873"/>
<feature type="transmembrane region" description="Helical" evidence="1">
    <location>
        <begin position="351"/>
        <end position="372"/>
    </location>
</feature>
<organism evidence="2 3">
    <name type="scientific">Rotaria socialis</name>
    <dbReference type="NCBI Taxonomy" id="392032"/>
    <lineage>
        <taxon>Eukaryota</taxon>
        <taxon>Metazoa</taxon>
        <taxon>Spiralia</taxon>
        <taxon>Gnathifera</taxon>
        <taxon>Rotifera</taxon>
        <taxon>Eurotatoria</taxon>
        <taxon>Bdelloidea</taxon>
        <taxon>Philodinida</taxon>
        <taxon>Philodinidae</taxon>
        <taxon>Rotaria</taxon>
    </lineage>
</organism>
<protein>
    <submittedName>
        <fullName evidence="2">Uncharacterized protein</fullName>
    </submittedName>
</protein>
<accession>A0A817U873</accession>
<feature type="transmembrane region" description="Helical" evidence="1">
    <location>
        <begin position="235"/>
        <end position="259"/>
    </location>
</feature>
<evidence type="ECO:0000313" key="3">
    <source>
        <dbReference type="Proteomes" id="UP000663872"/>
    </source>
</evidence>
<reference evidence="2" key="1">
    <citation type="submission" date="2021-02" db="EMBL/GenBank/DDBJ databases">
        <authorList>
            <person name="Nowell W R."/>
        </authorList>
    </citation>
    <scope>NUCLEOTIDE SEQUENCE</scope>
</reference>
<feature type="transmembrane region" description="Helical" evidence="1">
    <location>
        <begin position="165"/>
        <end position="187"/>
    </location>
</feature>
<sequence>MNELEIEIDSNSDREYATVQKAEPTNLDEELDTNGIKCFRVTREDYRGIDIDPIIEVIAQQVHDECKTKEEKREVRDRYKKLKPLWLKAKIFKEHIGHGEKTSVAAILRGIIKQRGKEDDDCGHIIGASVGVDESLRYYQDKVPNSDLSNFPGYGCYFGKIGYNALVYGCIWLNACIAFERCLIVCLDSKTNATRWRSICTITVFSVIATGSAIPMMVYNCDFGNIPGLQTARLFLVWLSIVTGLSIYVLATLLILISFARRIRQYGTEDGSFIKTYLKLFYNHLFIFIPPIAYAVGYISYTVIINTGPSTQYYFECGISMIEFIVKVLIESLQGVPPVLTWLLFIYSSKYLVNNWLAFFPFTIGLVGWLRLLPNIKCLTCDLTELRYWFINDLHNQYFDTFLQRLDRLYVNCSCIITREMNEELLTSLLQFLIDEDRLPQLQFICCKNILSAWTNIDQLIDFILSRMVEHQLTCMCFDFEQQKQLSTDLRTTDETIRITEPPCVVYIHRFISSNRVSLWIERQRK</sequence>
<proteinExistence type="predicted"/>
<feature type="transmembrane region" description="Helical" evidence="1">
    <location>
        <begin position="280"/>
        <end position="301"/>
    </location>
</feature>
<comment type="caution">
    <text evidence="2">The sequence shown here is derived from an EMBL/GenBank/DDBJ whole genome shotgun (WGS) entry which is preliminary data.</text>
</comment>
<evidence type="ECO:0000256" key="1">
    <source>
        <dbReference type="SAM" id="Phobius"/>
    </source>
</evidence>
<keyword evidence="1" id="KW-0472">Membrane</keyword>
<name>A0A817U873_9BILA</name>
<keyword evidence="1" id="KW-1133">Transmembrane helix</keyword>